<evidence type="ECO:0000313" key="1">
    <source>
        <dbReference type="EMBL" id="KAJ6959233.1"/>
    </source>
</evidence>
<keyword evidence="2" id="KW-1185">Reference proteome</keyword>
<dbReference type="AlphaFoldDB" id="A0AAD6PS63"/>
<reference evidence="1" key="1">
    <citation type="journal article" date="2023" name="Mol. Ecol. Resour.">
        <title>Chromosome-level genome assembly of a triploid poplar Populus alba 'Berolinensis'.</title>
        <authorList>
            <person name="Chen S."/>
            <person name="Yu Y."/>
            <person name="Wang X."/>
            <person name="Wang S."/>
            <person name="Zhang T."/>
            <person name="Zhou Y."/>
            <person name="He R."/>
            <person name="Meng N."/>
            <person name="Wang Y."/>
            <person name="Liu W."/>
            <person name="Liu Z."/>
            <person name="Liu J."/>
            <person name="Guo Q."/>
            <person name="Huang H."/>
            <person name="Sederoff R.R."/>
            <person name="Wang G."/>
            <person name="Qu G."/>
            <person name="Chen S."/>
        </authorList>
    </citation>
    <scope>NUCLEOTIDE SEQUENCE</scope>
    <source>
        <strain evidence="1">SC-2020</strain>
    </source>
</reference>
<name>A0AAD6PS63_9ROSI</name>
<accession>A0AAD6PS63</accession>
<comment type="caution">
    <text evidence="1">The sequence shown here is derived from an EMBL/GenBank/DDBJ whole genome shotgun (WGS) entry which is preliminary data.</text>
</comment>
<evidence type="ECO:0000313" key="2">
    <source>
        <dbReference type="Proteomes" id="UP001164929"/>
    </source>
</evidence>
<proteinExistence type="predicted"/>
<dbReference type="Proteomes" id="UP001164929">
    <property type="component" value="Chromosome 17"/>
</dbReference>
<sequence>MSPLNFIQVSTVIQPLQLEFLEMSPLNFIQVSTVIQPQQKRNKVTQRHVGGLTCVEYIITSNGFQ</sequence>
<protein>
    <submittedName>
        <fullName evidence="1">Uncharacterized protein</fullName>
    </submittedName>
</protein>
<organism evidence="1 2">
    <name type="scientific">Populus alba x Populus x berolinensis</name>
    <dbReference type="NCBI Taxonomy" id="444605"/>
    <lineage>
        <taxon>Eukaryota</taxon>
        <taxon>Viridiplantae</taxon>
        <taxon>Streptophyta</taxon>
        <taxon>Embryophyta</taxon>
        <taxon>Tracheophyta</taxon>
        <taxon>Spermatophyta</taxon>
        <taxon>Magnoliopsida</taxon>
        <taxon>eudicotyledons</taxon>
        <taxon>Gunneridae</taxon>
        <taxon>Pentapetalae</taxon>
        <taxon>rosids</taxon>
        <taxon>fabids</taxon>
        <taxon>Malpighiales</taxon>
        <taxon>Salicaceae</taxon>
        <taxon>Saliceae</taxon>
        <taxon>Populus</taxon>
    </lineage>
</organism>
<gene>
    <name evidence="1" type="ORF">NC653_037520</name>
</gene>
<dbReference type="EMBL" id="JAQIZT010000017">
    <property type="protein sequence ID" value="KAJ6959233.1"/>
    <property type="molecule type" value="Genomic_DNA"/>
</dbReference>